<keyword evidence="1" id="KW-0812">Transmembrane</keyword>
<keyword evidence="1" id="KW-0472">Membrane</keyword>
<evidence type="ECO:0000313" key="2">
    <source>
        <dbReference type="EMBL" id="QHS96351.1"/>
    </source>
</evidence>
<dbReference type="AlphaFoldDB" id="A0A6C0BX31"/>
<accession>A0A6C0BX31</accession>
<sequence>MFKKSFFSAKIFIITLSIGLFFNYVTSPVPKVIHIYPTPENYKKIQLMDKSKTCFGLKQTEVLCPMDDSDIMKVPYQN</sequence>
<keyword evidence="1" id="KW-1133">Transmembrane helix</keyword>
<name>A0A6C0BX31_9ZZZZ</name>
<feature type="transmembrane region" description="Helical" evidence="1">
    <location>
        <begin position="6"/>
        <end position="25"/>
    </location>
</feature>
<reference evidence="2" key="1">
    <citation type="journal article" date="2020" name="Nature">
        <title>Giant virus diversity and host interactions through global metagenomics.</title>
        <authorList>
            <person name="Schulz F."/>
            <person name="Roux S."/>
            <person name="Paez-Espino D."/>
            <person name="Jungbluth S."/>
            <person name="Walsh D.A."/>
            <person name="Denef V.J."/>
            <person name="McMahon K.D."/>
            <person name="Konstantinidis K.T."/>
            <person name="Eloe-Fadrosh E.A."/>
            <person name="Kyrpides N.C."/>
            <person name="Woyke T."/>
        </authorList>
    </citation>
    <scope>NUCLEOTIDE SEQUENCE</scope>
    <source>
        <strain evidence="2">GVMAG-M-3300020166-18</strain>
    </source>
</reference>
<evidence type="ECO:0000256" key="1">
    <source>
        <dbReference type="SAM" id="Phobius"/>
    </source>
</evidence>
<dbReference type="EMBL" id="MN739271">
    <property type="protein sequence ID" value="QHS96351.1"/>
    <property type="molecule type" value="Genomic_DNA"/>
</dbReference>
<proteinExistence type="predicted"/>
<protein>
    <submittedName>
        <fullName evidence="2">Uncharacterized protein</fullName>
    </submittedName>
</protein>
<organism evidence="2">
    <name type="scientific">viral metagenome</name>
    <dbReference type="NCBI Taxonomy" id="1070528"/>
    <lineage>
        <taxon>unclassified sequences</taxon>
        <taxon>metagenomes</taxon>
        <taxon>organismal metagenomes</taxon>
    </lineage>
</organism>